<feature type="domain" description="A to I editase" evidence="2">
    <location>
        <begin position="53"/>
        <end position="409"/>
    </location>
</feature>
<gene>
    <name evidence="3" type="ORF">TRIVIDRAFT_54131</name>
</gene>
<dbReference type="InParanoid" id="G9MQT0"/>
<dbReference type="InterPro" id="IPR002466">
    <property type="entry name" value="A_deamin"/>
</dbReference>
<evidence type="ECO:0000313" key="3">
    <source>
        <dbReference type="EMBL" id="EHK22459.1"/>
    </source>
</evidence>
<dbReference type="HOGENOM" id="CLU_005382_2_1_1"/>
<reference evidence="3 4" key="1">
    <citation type="journal article" date="2011" name="Genome Biol.">
        <title>Comparative genome sequence analysis underscores mycoparasitism as the ancestral life style of Trichoderma.</title>
        <authorList>
            <person name="Kubicek C.P."/>
            <person name="Herrera-Estrella A."/>
            <person name="Seidl-Seiboth V."/>
            <person name="Martinez D.A."/>
            <person name="Druzhinina I.S."/>
            <person name="Thon M."/>
            <person name="Zeilinger S."/>
            <person name="Casas-Flores S."/>
            <person name="Horwitz B.A."/>
            <person name="Mukherjee P.K."/>
            <person name="Mukherjee M."/>
            <person name="Kredics L."/>
            <person name="Alcaraz L.D."/>
            <person name="Aerts A."/>
            <person name="Antal Z."/>
            <person name="Atanasova L."/>
            <person name="Cervantes-Badillo M.G."/>
            <person name="Challacombe J."/>
            <person name="Chertkov O."/>
            <person name="McCluskey K."/>
            <person name="Coulpier F."/>
            <person name="Deshpande N."/>
            <person name="von Doehren H."/>
            <person name="Ebbole D.J."/>
            <person name="Esquivel-Naranjo E.U."/>
            <person name="Fekete E."/>
            <person name="Flipphi M."/>
            <person name="Glaser F."/>
            <person name="Gomez-Rodriguez E.Y."/>
            <person name="Gruber S."/>
            <person name="Han C."/>
            <person name="Henrissat B."/>
            <person name="Hermosa R."/>
            <person name="Hernandez-Onate M."/>
            <person name="Karaffa L."/>
            <person name="Kosti I."/>
            <person name="Le Crom S."/>
            <person name="Lindquist E."/>
            <person name="Lucas S."/>
            <person name="Luebeck M."/>
            <person name="Luebeck P.S."/>
            <person name="Margeot A."/>
            <person name="Metz B."/>
            <person name="Misra M."/>
            <person name="Nevalainen H."/>
            <person name="Omann M."/>
            <person name="Packer N."/>
            <person name="Perrone G."/>
            <person name="Uresti-Rivera E.E."/>
            <person name="Salamov A."/>
            <person name="Schmoll M."/>
            <person name="Seiboth B."/>
            <person name="Shapiro H."/>
            <person name="Sukno S."/>
            <person name="Tamayo-Ramos J.A."/>
            <person name="Tisch D."/>
            <person name="Wiest A."/>
            <person name="Wilkinson H.H."/>
            <person name="Zhang M."/>
            <person name="Coutinho P.M."/>
            <person name="Kenerley C.M."/>
            <person name="Monte E."/>
            <person name="Baker S.E."/>
            <person name="Grigoriev I.V."/>
        </authorList>
    </citation>
    <scope>NUCLEOTIDE SEQUENCE [LARGE SCALE GENOMIC DNA]</scope>
    <source>
        <strain evidence="4">Gv29-8 / FGSC 10586</strain>
    </source>
</reference>
<dbReference type="Proteomes" id="UP000007115">
    <property type="component" value="Unassembled WGS sequence"/>
</dbReference>
<dbReference type="VEuPathDB" id="FungiDB:TRIVIDRAFT_54131"/>
<protein>
    <recommendedName>
        <fullName evidence="2">A to I editase domain-containing protein</fullName>
    </recommendedName>
</protein>
<dbReference type="GeneID" id="25795402"/>
<dbReference type="GO" id="GO:0003723">
    <property type="term" value="F:RNA binding"/>
    <property type="evidence" value="ECO:0007669"/>
    <property type="project" value="InterPro"/>
</dbReference>
<dbReference type="PANTHER" id="PTHR47803">
    <property type="entry name" value="TRNA-SPECIFIC ADENOSINE DEAMINASE 1"/>
    <property type="match status" value="1"/>
</dbReference>
<dbReference type="InterPro" id="IPR042935">
    <property type="entry name" value="Tad1"/>
</dbReference>
<dbReference type="OMA" id="PDIKIYM"/>
<dbReference type="Pfam" id="PF02137">
    <property type="entry name" value="A_deamin"/>
    <property type="match status" value="1"/>
</dbReference>
<organism evidence="3 4">
    <name type="scientific">Hypocrea virens (strain Gv29-8 / FGSC 10586)</name>
    <name type="common">Gliocladium virens</name>
    <name type="synonym">Trichoderma virens</name>
    <dbReference type="NCBI Taxonomy" id="413071"/>
    <lineage>
        <taxon>Eukaryota</taxon>
        <taxon>Fungi</taxon>
        <taxon>Dikarya</taxon>
        <taxon>Ascomycota</taxon>
        <taxon>Pezizomycotina</taxon>
        <taxon>Sordariomycetes</taxon>
        <taxon>Hypocreomycetidae</taxon>
        <taxon>Hypocreales</taxon>
        <taxon>Hypocreaceae</taxon>
        <taxon>Trichoderma</taxon>
    </lineage>
</organism>
<evidence type="ECO:0000313" key="4">
    <source>
        <dbReference type="Proteomes" id="UP000007115"/>
    </source>
</evidence>
<comment type="caution">
    <text evidence="3">The sequence shown here is derived from an EMBL/GenBank/DDBJ whole genome shotgun (WGS) entry which is preliminary data.</text>
</comment>
<dbReference type="eggNOG" id="KOG2777">
    <property type="taxonomic scope" value="Eukaryota"/>
</dbReference>
<sequence length="419" mass="45725">MTSRANLIARTVISQFDKLPSKRKPCVRDNGLHEWVPLSGIVAEKDGILTCLALATGMKCLPASKLGDANGVAIHDWHAEILAIRTFNRFLLDECQSLIDGSRNDPETILQQSDSLDVDRESGQYARPFGVKHDVKLHMYCSEAPCGDASMELIMAAQEDASPWELPAATPDSTQSTISESESALPGRAYFSQLGIVRRKPARGDAPPTLSKSCSDKIALKQCTSLLSSLVSLLVNPPNAYIDTLVLPESQFSAAACERAFSAVGRMKPVAGKQWAEGYAFRPFKVEATTVEFEFSKRAVQARSKVISASNLAATWSASGFEETILGGVLQGRKQFDIRGASKTSRRQMWIKSKQLSDDLSTSNAGRHRGVQEHFSSASSYQDIKDGPLLAERRQVKAQVRQLALKGWVQNEGDSGFGM</sequence>
<proteinExistence type="predicted"/>
<dbReference type="FunCoup" id="G9MQT0">
    <property type="interactions" value="264"/>
</dbReference>
<accession>G9MQT0</accession>
<feature type="region of interest" description="Disordered" evidence="1">
    <location>
        <begin position="360"/>
        <end position="379"/>
    </location>
</feature>
<name>G9MQT0_HYPVG</name>
<dbReference type="STRING" id="413071.G9MQT0"/>
<dbReference type="EMBL" id="ABDF02000006">
    <property type="protein sequence ID" value="EHK22459.1"/>
    <property type="molecule type" value="Genomic_DNA"/>
</dbReference>
<dbReference type="RefSeq" id="XP_013956679.1">
    <property type="nucleotide sequence ID" value="XM_014101204.1"/>
</dbReference>
<dbReference type="AlphaFoldDB" id="G9MQT0"/>
<dbReference type="SMART" id="SM00552">
    <property type="entry name" value="ADEAMc"/>
    <property type="match status" value="1"/>
</dbReference>
<dbReference type="PROSITE" id="PS50141">
    <property type="entry name" value="A_DEAMIN_EDITASE"/>
    <property type="match status" value="1"/>
</dbReference>
<evidence type="ECO:0000256" key="1">
    <source>
        <dbReference type="SAM" id="MobiDB-lite"/>
    </source>
</evidence>
<dbReference type="GO" id="GO:0002100">
    <property type="term" value="P:tRNA wobble adenosine to inosine editing"/>
    <property type="evidence" value="ECO:0007669"/>
    <property type="project" value="InterPro"/>
</dbReference>
<dbReference type="PANTHER" id="PTHR47803:SF1">
    <property type="entry name" value="TRNA-SPECIFIC ADENOSINE DEAMINASE 1"/>
    <property type="match status" value="1"/>
</dbReference>
<dbReference type="GO" id="GO:0043829">
    <property type="term" value="F:tRNA-specific adenosine-37 deaminase activity"/>
    <property type="evidence" value="ECO:0007669"/>
    <property type="project" value="TreeGrafter"/>
</dbReference>
<keyword evidence="4" id="KW-1185">Reference proteome</keyword>
<dbReference type="OrthoDB" id="10268011at2759"/>
<evidence type="ECO:0000259" key="2">
    <source>
        <dbReference type="PROSITE" id="PS50141"/>
    </source>
</evidence>